<sequence>DMSYELIDILNVMTIQDVTKDSDKVPAVGSYRWKAQKYPGDIDMLEFYHVEDISEEVAIGKISDALQKVANDIDKHSELILADFKCGYDDRFHKFIKNLGDLRGSYVSMDMVEYFERDIFGYNKPVCVSELNNLVSIGAITDEFKEKVVGLLPPTMTGQKYSEIYGLMRNFYILRWSLNEIENGAKVILPRIPNKETHVVKLKDAIPHDTLCKIDMWAKVFGRWTELTNLYQFTHTNNSGGKVPIGFYFRNTVDEGTETDIIYYSSQEHEKPYKLAKRIWNRAILKVSHEMVTNTVDPTQLFILKTLFPFFSSDITILGQSMADIELFITALEKHEKMDLTYEQIYKDLIGQIETISQKLFRVMLLESNINGEIKQKVDNIINFITTSTESNDYRFIYDKLWNKIYEGNNLTTLIDMLNNLYSYLSSILNSNAKEYLIKTKLHPRIENSYVHPKYSYNYLNLPKITLQEGGQDGSLYNDKYVSKYYKYKTKYLNLKRK</sequence>
<gene>
    <name evidence="1" type="ORF">Homavirus14_7</name>
</gene>
<dbReference type="EMBL" id="MK072345">
    <property type="protein sequence ID" value="AYV82191.1"/>
    <property type="molecule type" value="Genomic_DNA"/>
</dbReference>
<proteinExistence type="predicted"/>
<evidence type="ECO:0000313" key="1">
    <source>
        <dbReference type="EMBL" id="AYV82191.1"/>
    </source>
</evidence>
<organism evidence="1">
    <name type="scientific">Homavirus sp</name>
    <dbReference type="NCBI Taxonomy" id="2487769"/>
    <lineage>
        <taxon>Viruses</taxon>
        <taxon>Varidnaviria</taxon>
        <taxon>Bamfordvirae</taxon>
        <taxon>Nucleocytoviricota</taxon>
        <taxon>Megaviricetes</taxon>
        <taxon>Imitervirales</taxon>
        <taxon>Mimiviridae</taxon>
        <taxon>Klosneuvirinae</taxon>
    </lineage>
</organism>
<reference evidence="1" key="1">
    <citation type="submission" date="2018-10" db="EMBL/GenBank/DDBJ databases">
        <title>Hidden diversity of soil giant viruses.</title>
        <authorList>
            <person name="Schulz F."/>
            <person name="Alteio L."/>
            <person name="Goudeau D."/>
            <person name="Ryan E.M."/>
            <person name="Malmstrom R.R."/>
            <person name="Blanchard J."/>
            <person name="Woyke T."/>
        </authorList>
    </citation>
    <scope>NUCLEOTIDE SEQUENCE</scope>
    <source>
        <strain evidence="1">HOV1</strain>
    </source>
</reference>
<accession>A0A3G5A7K1</accession>
<name>A0A3G5A7K1_9VIRU</name>
<protein>
    <submittedName>
        <fullName evidence="1">V21</fullName>
    </submittedName>
</protein>
<feature type="non-terminal residue" evidence="1">
    <location>
        <position position="1"/>
    </location>
</feature>